<dbReference type="KEGG" id="mcha:111022957"/>
<reference evidence="2" key="1">
    <citation type="submission" date="2025-08" db="UniProtKB">
        <authorList>
            <consortium name="RefSeq"/>
        </authorList>
    </citation>
    <scope>IDENTIFICATION</scope>
    <source>
        <strain evidence="2">OHB3-1</strain>
    </source>
</reference>
<organism evidence="1 2">
    <name type="scientific">Momordica charantia</name>
    <name type="common">Bitter gourd</name>
    <name type="synonym">Balsam pear</name>
    <dbReference type="NCBI Taxonomy" id="3673"/>
    <lineage>
        <taxon>Eukaryota</taxon>
        <taxon>Viridiplantae</taxon>
        <taxon>Streptophyta</taxon>
        <taxon>Embryophyta</taxon>
        <taxon>Tracheophyta</taxon>
        <taxon>Spermatophyta</taxon>
        <taxon>Magnoliopsida</taxon>
        <taxon>eudicotyledons</taxon>
        <taxon>Gunneridae</taxon>
        <taxon>Pentapetalae</taxon>
        <taxon>rosids</taxon>
        <taxon>fabids</taxon>
        <taxon>Cucurbitales</taxon>
        <taxon>Cucurbitaceae</taxon>
        <taxon>Momordiceae</taxon>
        <taxon>Momordica</taxon>
    </lineage>
</organism>
<accession>A0A6J1DPB7</accession>
<dbReference type="Gene3D" id="3.10.10.10">
    <property type="entry name" value="HIV Type 1 Reverse Transcriptase, subunit A, domain 1"/>
    <property type="match status" value="1"/>
</dbReference>
<sequence length="170" mass="19667">MHKIVFEEDCMNSVEPQRRLNPAIEEVMKKEIIKWLDGGIIYPISDGEWVSLVQYVPKKGGMTVIENAKNEFIPTRTVTGWRICMDYRKLNKATKKDDFLKKDHFPLPFIDQMFDRLVGHEYYCFLDEYSASAATVRRDQPSPQLRKMSFHGSRGHRVGALGLQERLGSG</sequence>
<evidence type="ECO:0000313" key="1">
    <source>
        <dbReference type="Proteomes" id="UP000504603"/>
    </source>
</evidence>
<dbReference type="PANTHER" id="PTHR24559:SF444">
    <property type="entry name" value="REVERSE TRANSCRIPTASE DOMAIN-CONTAINING PROTEIN"/>
    <property type="match status" value="1"/>
</dbReference>
<dbReference type="RefSeq" id="XP_022155973.1">
    <property type="nucleotide sequence ID" value="XM_022300281.1"/>
</dbReference>
<dbReference type="AlphaFoldDB" id="A0A6J1DPB7"/>
<dbReference type="InterPro" id="IPR043502">
    <property type="entry name" value="DNA/RNA_pol_sf"/>
</dbReference>
<dbReference type="InterPro" id="IPR053134">
    <property type="entry name" value="RNA-dir_DNA_polymerase"/>
</dbReference>
<protein>
    <submittedName>
        <fullName evidence="2">Uncharacterized protein LOC111022957</fullName>
    </submittedName>
</protein>
<dbReference type="GeneID" id="111022957"/>
<name>A0A6J1DPB7_MOMCH</name>
<dbReference type="PANTHER" id="PTHR24559">
    <property type="entry name" value="TRANSPOSON TY3-I GAG-POL POLYPROTEIN"/>
    <property type="match status" value="1"/>
</dbReference>
<dbReference type="OrthoDB" id="1738562at2759"/>
<evidence type="ECO:0000313" key="2">
    <source>
        <dbReference type="RefSeq" id="XP_022155973.1"/>
    </source>
</evidence>
<proteinExistence type="predicted"/>
<dbReference type="SUPFAM" id="SSF56672">
    <property type="entry name" value="DNA/RNA polymerases"/>
    <property type="match status" value="1"/>
</dbReference>
<keyword evidence="1" id="KW-1185">Reference proteome</keyword>
<gene>
    <name evidence="2" type="primary">LOC111022957</name>
</gene>
<dbReference type="Proteomes" id="UP000504603">
    <property type="component" value="Unplaced"/>
</dbReference>